<dbReference type="InterPro" id="IPR019465">
    <property type="entry name" value="Cog5"/>
</dbReference>
<dbReference type="Proteomes" id="UP001054857">
    <property type="component" value="Unassembled WGS sequence"/>
</dbReference>
<dbReference type="PANTHER" id="PTHR13228">
    <property type="entry name" value="CONSERVED OLIGOMERIC GOLGI COMPLEX COMPONENT 5"/>
    <property type="match status" value="1"/>
</dbReference>
<feature type="domain" description="Conserved oligomeric Golgi complex subunit 5 N-terminal" evidence="6">
    <location>
        <begin position="31"/>
        <end position="155"/>
    </location>
</feature>
<evidence type="ECO:0000259" key="7">
    <source>
        <dbReference type="Pfam" id="PF20649"/>
    </source>
</evidence>
<feature type="region of interest" description="Disordered" evidence="5">
    <location>
        <begin position="1"/>
        <end position="25"/>
    </location>
</feature>
<feature type="domain" description="Conserved oligomeric Golgi complex subunit 5 helical" evidence="7">
    <location>
        <begin position="187"/>
        <end position="412"/>
    </location>
</feature>
<dbReference type="GO" id="GO:0000139">
    <property type="term" value="C:Golgi membrane"/>
    <property type="evidence" value="ECO:0007669"/>
    <property type="project" value="UniProtKB-SubCell"/>
</dbReference>
<evidence type="ECO:0000313" key="8">
    <source>
        <dbReference type="EMBL" id="GFR42609.1"/>
    </source>
</evidence>
<evidence type="ECO:0000256" key="4">
    <source>
        <dbReference type="ARBA" id="ARBA00023136"/>
    </source>
</evidence>
<gene>
    <name evidence="8" type="ORF">Agub_g3540</name>
</gene>
<name>A0AAD3DK15_9CHLO</name>
<keyword evidence="9" id="KW-1185">Reference proteome</keyword>
<dbReference type="Pfam" id="PF20649">
    <property type="entry name" value="COG5_C"/>
    <property type="match status" value="1"/>
</dbReference>
<dbReference type="AlphaFoldDB" id="A0AAD3DK15"/>
<dbReference type="PANTHER" id="PTHR13228:SF3">
    <property type="entry name" value="CONSERVED OLIGOMERIC GOLGI COMPLEX SUBUNIT 5"/>
    <property type="match status" value="1"/>
</dbReference>
<sequence length="868" mass="90995">MGKGGDSADAEENPGSNTSGTDLLERPRFAPFLSDNFNVAEFTSKVLGGSHTTASAQTEQLREGVNQLETALSDEVVSRNKELLHHVRRMLDAENSVRDVVLSVDSLQSAVRRIRAEVMGPYEQIKHKTQQLRNIHATVDILRHVIHRLKLAQKLRAQLAGPPAQVDLAKAAKLITDIRHVDREVDLSGIEAVAADAEFLESARKSVHEQAEAALVEGVEALSQARVGSALQVLFNLEELQQAVSSLLSRYLHDIERSLRAALDSRHLAAQAAAAAAGAAAAGGGAAAAVGGAGMGSGGAHAGGHAGGGAAAQERMWQSLREVLELVCSATTAVWHLQRVVAKKRDPLSHVCFLDELVGPGEPLLVARFWSDLVRVTADAFASVSRPGKGGFVRDCLTAAYPRLAGYVEAMFERLTAETTIKGVLPAVGLPQLQQLLAATGPFQSAYMAGCLARLTDAVAAAFPGSARQLPSATEVQRCIGLIHEELKTGSSSPQLAAMMAATAAKALNLLAERAEYSAASGPELRQLTPNPLEALQQQQQQRGGGASAMGVVPNVAQLRNIALCSHLQETHRSLSALLARLPATAAPALGGALAAVQATAVDAVGPIFKAVVEACEERLLRMHEWPGYSRNRSGGGELEEAGAPGGGEVTSTSPHVSEVAALLADFRAEFLSRFVPPPSPAVPSCAAALVERMACRLLVFFVRHAALLRPLSQAGKLLVAKDLAELQAAVGQHLHPLEQLGQPYRAVKAFRSLLFTPAAAVAANPLLGELPPAITLHHIFSRLPAAIQAPHERSGLTALQYSLWLDGHTGEECVRSIGTALAATSAEALAAAAVDEEAAEALALMRRICTAGDGATVVATAADGAAS</sequence>
<comment type="caution">
    <text evidence="8">The sequence shown here is derived from an EMBL/GenBank/DDBJ whole genome shotgun (WGS) entry which is preliminary data.</text>
</comment>
<evidence type="ECO:0000313" key="9">
    <source>
        <dbReference type="Proteomes" id="UP001054857"/>
    </source>
</evidence>
<proteinExistence type="predicted"/>
<feature type="region of interest" description="Disordered" evidence="5">
    <location>
        <begin position="631"/>
        <end position="651"/>
    </location>
</feature>
<evidence type="ECO:0000256" key="2">
    <source>
        <dbReference type="ARBA" id="ARBA00020974"/>
    </source>
</evidence>
<evidence type="ECO:0000256" key="5">
    <source>
        <dbReference type="SAM" id="MobiDB-lite"/>
    </source>
</evidence>
<comment type="subcellular location">
    <subcellularLocation>
        <location evidence="1">Golgi apparatus membrane</location>
        <topology evidence="1">Peripheral membrane protein</topology>
    </subcellularLocation>
</comment>
<dbReference type="GO" id="GO:0006891">
    <property type="term" value="P:intra-Golgi vesicle-mediated transport"/>
    <property type="evidence" value="ECO:0007669"/>
    <property type="project" value="InterPro"/>
</dbReference>
<dbReference type="GO" id="GO:0017119">
    <property type="term" value="C:Golgi transport complex"/>
    <property type="evidence" value="ECO:0007669"/>
    <property type="project" value="InterPro"/>
</dbReference>
<evidence type="ECO:0000256" key="1">
    <source>
        <dbReference type="ARBA" id="ARBA00004395"/>
    </source>
</evidence>
<reference evidence="8 9" key="1">
    <citation type="journal article" date="2021" name="Sci. Rep.">
        <title>Genome sequencing of the multicellular alga Astrephomene provides insights into convergent evolution of germ-soma differentiation.</title>
        <authorList>
            <person name="Yamashita S."/>
            <person name="Yamamoto K."/>
            <person name="Matsuzaki R."/>
            <person name="Suzuki S."/>
            <person name="Yamaguchi H."/>
            <person name="Hirooka S."/>
            <person name="Minakuchi Y."/>
            <person name="Miyagishima S."/>
            <person name="Kawachi M."/>
            <person name="Toyoda A."/>
            <person name="Nozaki H."/>
        </authorList>
    </citation>
    <scope>NUCLEOTIDE SEQUENCE [LARGE SCALE GENOMIC DNA]</scope>
    <source>
        <strain evidence="8 9">NIES-4017</strain>
    </source>
</reference>
<dbReference type="EMBL" id="BMAR01000003">
    <property type="protein sequence ID" value="GFR42609.1"/>
    <property type="molecule type" value="Genomic_DNA"/>
</dbReference>
<dbReference type="Pfam" id="PF10392">
    <property type="entry name" value="COG5_N"/>
    <property type="match status" value="1"/>
</dbReference>
<evidence type="ECO:0000256" key="3">
    <source>
        <dbReference type="ARBA" id="ARBA00023034"/>
    </source>
</evidence>
<protein>
    <recommendedName>
        <fullName evidence="2">Conserved oligomeric Golgi complex subunit 5</fullName>
    </recommendedName>
</protein>
<keyword evidence="4" id="KW-0472">Membrane</keyword>
<accession>A0AAD3DK15</accession>
<organism evidence="8 9">
    <name type="scientific">Astrephomene gubernaculifera</name>
    <dbReference type="NCBI Taxonomy" id="47775"/>
    <lineage>
        <taxon>Eukaryota</taxon>
        <taxon>Viridiplantae</taxon>
        <taxon>Chlorophyta</taxon>
        <taxon>core chlorophytes</taxon>
        <taxon>Chlorophyceae</taxon>
        <taxon>CS clade</taxon>
        <taxon>Chlamydomonadales</taxon>
        <taxon>Astrephomenaceae</taxon>
        <taxon>Astrephomene</taxon>
    </lineage>
</organism>
<evidence type="ECO:0000259" key="6">
    <source>
        <dbReference type="Pfam" id="PF10392"/>
    </source>
</evidence>
<dbReference type="InterPro" id="IPR048485">
    <property type="entry name" value="COG5_helical"/>
</dbReference>
<keyword evidence="3" id="KW-0333">Golgi apparatus</keyword>
<dbReference type="InterPro" id="IPR049176">
    <property type="entry name" value="COG5_N"/>
</dbReference>